<evidence type="ECO:0000313" key="7">
    <source>
        <dbReference type="Proteomes" id="UP000422837"/>
    </source>
</evidence>
<dbReference type="SUPFAM" id="SSF53850">
    <property type="entry name" value="Periplasmic binding protein-like II"/>
    <property type="match status" value="1"/>
</dbReference>
<evidence type="ECO:0000259" key="5">
    <source>
        <dbReference type="PROSITE" id="PS50931"/>
    </source>
</evidence>
<dbReference type="InterPro" id="IPR036388">
    <property type="entry name" value="WH-like_DNA-bd_sf"/>
</dbReference>
<dbReference type="Gene3D" id="3.40.190.290">
    <property type="match status" value="1"/>
</dbReference>
<dbReference type="FunFam" id="1.10.10.10:FF:000001">
    <property type="entry name" value="LysR family transcriptional regulator"/>
    <property type="match status" value="1"/>
</dbReference>
<dbReference type="RefSeq" id="WP_154694486.1">
    <property type="nucleotide sequence ID" value="NZ_CP046123.1"/>
</dbReference>
<dbReference type="Proteomes" id="UP000422837">
    <property type="component" value="Chromosome"/>
</dbReference>
<proteinExistence type="inferred from homology"/>
<dbReference type="CDD" id="cd05466">
    <property type="entry name" value="PBP2_LTTR_substrate"/>
    <property type="match status" value="1"/>
</dbReference>
<evidence type="ECO:0000313" key="6">
    <source>
        <dbReference type="EMBL" id="QGN29578.1"/>
    </source>
</evidence>
<organism evidence="6 7">
    <name type="scientific">Enterococcus casseliflavus</name>
    <name type="common">Enterococcus flavescens</name>
    <dbReference type="NCBI Taxonomy" id="37734"/>
    <lineage>
        <taxon>Bacteria</taxon>
        <taxon>Bacillati</taxon>
        <taxon>Bacillota</taxon>
        <taxon>Bacilli</taxon>
        <taxon>Lactobacillales</taxon>
        <taxon>Enterococcaceae</taxon>
        <taxon>Enterococcus</taxon>
    </lineage>
</organism>
<dbReference type="GO" id="GO:0003677">
    <property type="term" value="F:DNA binding"/>
    <property type="evidence" value="ECO:0007669"/>
    <property type="project" value="UniProtKB-KW"/>
</dbReference>
<dbReference type="PANTHER" id="PTHR30419">
    <property type="entry name" value="HTH-TYPE TRANSCRIPTIONAL REGULATOR YBHD"/>
    <property type="match status" value="1"/>
</dbReference>
<evidence type="ECO:0000256" key="3">
    <source>
        <dbReference type="ARBA" id="ARBA00023125"/>
    </source>
</evidence>
<dbReference type="InterPro" id="IPR050950">
    <property type="entry name" value="HTH-type_LysR_regulators"/>
</dbReference>
<keyword evidence="2" id="KW-0805">Transcription regulation</keyword>
<sequence>MQFQQLIYFNEIIKAKSMNRAANNLYLSQPSLSKSMQLLEEEIGTKLFIRTNKGVILTENGEKLAQYSKTILAQLEMIKKIPQEKSRKVLNIASYPLITVEKVIADFYNVYDFHPLVINFEQCRLNDVIEKVEKSDAEIGIIMYNEAQSREIKNILRHKHLLYTEWMTDTWYVNLGKKNPLYHSKMISMEELRSFPVIRKPDDYYSSLSFYLEIDGIRLAELDKVIYTNDNSSIITMLQKTDVFRFGPSISKNEFNQYGIKTIPIKNCQVFIRIGWIKRKKEILSNESQSFIEFFKREICEKNSENLLL</sequence>
<dbReference type="InterPro" id="IPR000847">
    <property type="entry name" value="LysR_HTH_N"/>
</dbReference>
<dbReference type="PROSITE" id="PS50931">
    <property type="entry name" value="HTH_LYSR"/>
    <property type="match status" value="1"/>
</dbReference>
<name>A0ABD6Z410_ENTCA</name>
<dbReference type="Pfam" id="PF00126">
    <property type="entry name" value="HTH_1"/>
    <property type="match status" value="1"/>
</dbReference>
<dbReference type="PRINTS" id="PR00039">
    <property type="entry name" value="HTHLYSR"/>
</dbReference>
<dbReference type="Gene3D" id="1.10.10.10">
    <property type="entry name" value="Winged helix-like DNA-binding domain superfamily/Winged helix DNA-binding domain"/>
    <property type="match status" value="1"/>
</dbReference>
<evidence type="ECO:0000256" key="4">
    <source>
        <dbReference type="ARBA" id="ARBA00023163"/>
    </source>
</evidence>
<gene>
    <name evidence="6" type="ORF">GFU50_08665</name>
</gene>
<reference evidence="6 7" key="1">
    <citation type="submission" date="2019-11" db="EMBL/GenBank/DDBJ databases">
        <title>Detection and genome characteristic of a blood enterococcus casselifavus isolate from Zhengzhou,china.</title>
        <authorList>
            <person name="Wen P."/>
        </authorList>
    </citation>
    <scope>NUCLEOTIDE SEQUENCE [LARGE SCALE GENOMIC DNA]</scope>
    <source>
        <strain evidence="6 7">EC291</strain>
    </source>
</reference>
<dbReference type="AlphaFoldDB" id="A0ABD6Z410"/>
<dbReference type="PANTHER" id="PTHR30419:SF8">
    <property type="entry name" value="NITROGEN ASSIMILATION TRANSCRIPTIONAL ACTIVATOR-RELATED"/>
    <property type="match status" value="1"/>
</dbReference>
<dbReference type="EMBL" id="CP046123">
    <property type="protein sequence ID" value="QGN29578.1"/>
    <property type="molecule type" value="Genomic_DNA"/>
</dbReference>
<dbReference type="SUPFAM" id="SSF46785">
    <property type="entry name" value="Winged helix' DNA-binding domain"/>
    <property type="match status" value="1"/>
</dbReference>
<feature type="domain" description="HTH lysR-type" evidence="5">
    <location>
        <begin position="1"/>
        <end position="58"/>
    </location>
</feature>
<evidence type="ECO:0000256" key="1">
    <source>
        <dbReference type="ARBA" id="ARBA00009437"/>
    </source>
</evidence>
<evidence type="ECO:0000256" key="2">
    <source>
        <dbReference type="ARBA" id="ARBA00023015"/>
    </source>
</evidence>
<dbReference type="InterPro" id="IPR005119">
    <property type="entry name" value="LysR_subst-bd"/>
</dbReference>
<keyword evidence="3" id="KW-0238">DNA-binding</keyword>
<dbReference type="Pfam" id="PF03466">
    <property type="entry name" value="LysR_substrate"/>
    <property type="match status" value="1"/>
</dbReference>
<protein>
    <submittedName>
        <fullName evidence="6">LysR family transcriptional regulator</fullName>
    </submittedName>
</protein>
<dbReference type="InterPro" id="IPR036390">
    <property type="entry name" value="WH_DNA-bd_sf"/>
</dbReference>
<accession>A0ABD6Z410</accession>
<comment type="similarity">
    <text evidence="1">Belongs to the LysR transcriptional regulatory family.</text>
</comment>
<keyword evidence="4" id="KW-0804">Transcription</keyword>